<evidence type="ECO:0000256" key="1">
    <source>
        <dbReference type="SAM" id="Phobius"/>
    </source>
</evidence>
<feature type="transmembrane region" description="Helical" evidence="1">
    <location>
        <begin position="346"/>
        <end position="363"/>
    </location>
</feature>
<feature type="transmembrane region" description="Helical" evidence="1">
    <location>
        <begin position="53"/>
        <end position="73"/>
    </location>
</feature>
<proteinExistence type="predicted"/>
<reference evidence="3 4" key="1">
    <citation type="submission" date="2015-11" db="EMBL/GenBank/DDBJ databases">
        <title>Genomic analysis of 38 Legionella species identifies large and diverse effector repertoires.</title>
        <authorList>
            <person name="Burstein D."/>
            <person name="Amaro F."/>
            <person name="Zusman T."/>
            <person name="Lifshitz Z."/>
            <person name="Cohen O."/>
            <person name="Gilbert J.A."/>
            <person name="Pupko T."/>
            <person name="Shuman H.A."/>
            <person name="Segal G."/>
        </authorList>
    </citation>
    <scope>NUCLEOTIDE SEQUENCE [LARGE SCALE GENOMIC DNA]</scope>
    <source>
        <strain evidence="3 4">CDC#1442-AUS-E</strain>
    </source>
</reference>
<organism evidence="3 4">
    <name type="scientific">Legionella quinlivanii</name>
    <dbReference type="NCBI Taxonomy" id="45073"/>
    <lineage>
        <taxon>Bacteria</taxon>
        <taxon>Pseudomonadati</taxon>
        <taxon>Pseudomonadota</taxon>
        <taxon>Gammaproteobacteria</taxon>
        <taxon>Legionellales</taxon>
        <taxon>Legionellaceae</taxon>
        <taxon>Legionella</taxon>
    </lineage>
</organism>
<feature type="transmembrane region" description="Helical" evidence="1">
    <location>
        <begin position="85"/>
        <end position="107"/>
    </location>
</feature>
<feature type="transmembrane region" description="Helical" evidence="1">
    <location>
        <begin position="143"/>
        <end position="162"/>
    </location>
</feature>
<keyword evidence="4" id="KW-1185">Reference proteome</keyword>
<dbReference type="OrthoDB" id="9788724at2"/>
<sequence>MTAAIPTDKSPPRLLSLDVFRGITVALMILVNSPGNPQSYGFLTHSHWNGCSLADLVFPFFIFIVGVSAVFSIQSSRSRLQTEQLLLKILKRSIMLFLCGLLLNAIPHFSWETLRIPGVLQRIAICYFFTAVLELSTSIRFQVALTVMILIAYWLFMAYFPVPGAVVGSLTQESNLAAYVDRLLIPTAHLYHPLYDPEGILSTFPAISTALLGNLTAHILLGTREKNRLCILIILGLLLCVFGWCWGHWFPINKSLWSSSFVLWTGGLAILAFSFCYWLIDLKKKQKACGLFKFWGANALSLYVFHIVFLKLQFLIHIEREGQMLNFKNYLTQLAFGWTSPEMASLLYAVIYLAFCSFSIAFYRDWKSKRASRVSIAT</sequence>
<evidence type="ECO:0000313" key="4">
    <source>
        <dbReference type="Proteomes" id="UP000054618"/>
    </source>
</evidence>
<comment type="caution">
    <text evidence="3">The sequence shown here is derived from an EMBL/GenBank/DDBJ whole genome shotgun (WGS) entry which is preliminary data.</text>
</comment>
<dbReference type="EMBL" id="LNYS01000006">
    <property type="protein sequence ID" value="KTD51852.1"/>
    <property type="molecule type" value="Genomic_DNA"/>
</dbReference>
<feature type="transmembrane region" description="Helical" evidence="1">
    <location>
        <begin position="200"/>
        <end position="222"/>
    </location>
</feature>
<dbReference type="Proteomes" id="UP000054618">
    <property type="component" value="Unassembled WGS sequence"/>
</dbReference>
<feature type="transmembrane region" description="Helical" evidence="1">
    <location>
        <begin position="119"/>
        <end position="136"/>
    </location>
</feature>
<keyword evidence="1" id="KW-0812">Transmembrane</keyword>
<dbReference type="PANTHER" id="PTHR31061:SF24">
    <property type="entry name" value="LD22376P"/>
    <property type="match status" value="1"/>
</dbReference>
<evidence type="ECO:0000313" key="3">
    <source>
        <dbReference type="EMBL" id="KTD51852.1"/>
    </source>
</evidence>
<evidence type="ECO:0000259" key="2">
    <source>
        <dbReference type="Pfam" id="PF07786"/>
    </source>
</evidence>
<dbReference type="GO" id="GO:0015019">
    <property type="term" value="F:heparan-alpha-glucosaminide N-acetyltransferase activity"/>
    <property type="evidence" value="ECO:0007669"/>
    <property type="project" value="UniProtKB-EC"/>
</dbReference>
<dbReference type="AlphaFoldDB" id="A0A0W0Y4A2"/>
<feature type="transmembrane region" description="Helical" evidence="1">
    <location>
        <begin position="292"/>
        <end position="316"/>
    </location>
</feature>
<keyword evidence="1" id="KW-0472">Membrane</keyword>
<keyword evidence="1" id="KW-1133">Transmembrane helix</keyword>
<name>A0A0W0Y4A2_9GAMM</name>
<dbReference type="PANTHER" id="PTHR31061">
    <property type="entry name" value="LD22376P"/>
    <property type="match status" value="1"/>
</dbReference>
<feature type="domain" description="Heparan-alpha-glucosaminide N-acetyltransferase catalytic" evidence="2">
    <location>
        <begin position="13"/>
        <end position="170"/>
    </location>
</feature>
<feature type="transmembrane region" description="Helical" evidence="1">
    <location>
        <begin position="229"/>
        <end position="249"/>
    </location>
</feature>
<dbReference type="Pfam" id="PF07786">
    <property type="entry name" value="HGSNAT_cat"/>
    <property type="match status" value="1"/>
</dbReference>
<dbReference type="EC" id="2.3.1.78" evidence="3"/>
<accession>A0A0W0Y4A2</accession>
<dbReference type="InterPro" id="IPR012429">
    <property type="entry name" value="HGSNAT_cat"/>
</dbReference>
<dbReference type="PATRIC" id="fig|45073.5.peg.734"/>
<dbReference type="RefSeq" id="WP_058506799.1">
    <property type="nucleotide sequence ID" value="NZ_CAAAIK010000011.1"/>
</dbReference>
<keyword evidence="3" id="KW-0808">Transferase</keyword>
<feature type="transmembrane region" description="Helical" evidence="1">
    <location>
        <begin position="261"/>
        <end position="280"/>
    </location>
</feature>
<protein>
    <submittedName>
        <fullName evidence="3">Putative Heparan-alpha-glucosaminide N-acetyltransferase</fullName>
        <ecNumber evidence="3">2.3.1.78</ecNumber>
    </submittedName>
</protein>
<feature type="transmembrane region" description="Helical" evidence="1">
    <location>
        <begin position="12"/>
        <end position="33"/>
    </location>
</feature>
<keyword evidence="3" id="KW-0012">Acyltransferase</keyword>
<dbReference type="STRING" id="45073.Lqui_0696"/>
<gene>
    <name evidence="3" type="ORF">Lqui_0696</name>
</gene>